<evidence type="ECO:0000313" key="2">
    <source>
        <dbReference type="EMBL" id="BAB02612.1"/>
    </source>
</evidence>
<feature type="region of interest" description="Disordered" evidence="1">
    <location>
        <begin position="69"/>
        <end position="95"/>
    </location>
</feature>
<sequence>MKKRMSKLMSKMRMKEKELKKNQGVVVGEPWALIPNQRSKRGHLKCLSRGRGETRGRLYRYYRGGGETRESLNGRGERRGRLNGKTRGGGGEETRGHLNGKCHGYDESLHVCDAFGDYGAFWSKTDNLSCRSSSQTKIPVGVERHHPWCRATPIPDDNSKTQFIDVLKISIYGPEVSLISKEGPSRF</sequence>
<proteinExistence type="predicted"/>
<feature type="compositionally biased region" description="Basic and acidic residues" evidence="1">
    <location>
        <begin position="69"/>
        <end position="80"/>
    </location>
</feature>
<accession>Q9LHK5</accession>
<evidence type="ECO:0000256" key="1">
    <source>
        <dbReference type="SAM" id="MobiDB-lite"/>
    </source>
</evidence>
<name>Q9LHK5_ARATH</name>
<dbReference type="EMBL" id="AP002043">
    <property type="protein sequence ID" value="BAB02612.1"/>
    <property type="molecule type" value="Genomic_DNA"/>
</dbReference>
<organism evidence="2">
    <name type="scientific">Arabidopsis thaliana</name>
    <name type="common">Mouse-ear cress</name>
    <dbReference type="NCBI Taxonomy" id="3702"/>
    <lineage>
        <taxon>Eukaryota</taxon>
        <taxon>Viridiplantae</taxon>
        <taxon>Streptophyta</taxon>
        <taxon>Embryophyta</taxon>
        <taxon>Tracheophyta</taxon>
        <taxon>Spermatophyta</taxon>
        <taxon>Magnoliopsida</taxon>
        <taxon>eudicotyledons</taxon>
        <taxon>Gunneridae</taxon>
        <taxon>Pentapetalae</taxon>
        <taxon>rosids</taxon>
        <taxon>malvids</taxon>
        <taxon>Brassicales</taxon>
        <taxon>Brassicaceae</taxon>
        <taxon>Camelineae</taxon>
        <taxon>Arabidopsis</taxon>
    </lineage>
</organism>
<reference evidence="2" key="2">
    <citation type="submission" date="2000-05" db="EMBL/GenBank/DDBJ databases">
        <title>Structural Analysis of Arabidopsis thaliana Chromosome 3. III.</title>
        <authorList>
            <person name="Nakamura Y."/>
        </authorList>
    </citation>
    <scope>NUCLEOTIDE SEQUENCE</scope>
</reference>
<reference key="1">
    <citation type="journal article" date="2000" name="Nature">
        <title>Sequence and analysis of chromosome 3 of the plant Arabidopsis thaliana.</title>
        <authorList>
            <consortium name="European Union Chromosome 3 Arabidopsis Sequencing Consortium"/>
            <consortium name="Institute for Genomic Research"/>
            <consortium name="Kazusa DNA Research Institute"/>
            <person name="Salanoubat M."/>
            <person name="Lemcke K."/>
            <person name="Rieger M."/>
            <person name="Ansorge W."/>
            <person name="Unseld M."/>
            <person name="Fartmann B."/>
            <person name="Valle G."/>
            <person name="Blocker H."/>
            <person name="Perez-Alonso M."/>
            <person name="Obermaier B."/>
            <person name="Delseny M."/>
            <person name="Boutry M."/>
            <person name="Grivell L.A."/>
            <person name="Mache R."/>
            <person name="Puigdomenech P."/>
            <person name="De Simone V."/>
            <person name="Choisne N."/>
            <person name="Artiguenave F."/>
            <person name="Robert C."/>
            <person name="Brottier P."/>
            <person name="Wincker P."/>
            <person name="Cattolico L."/>
            <person name="Weissenbach J."/>
            <person name="Saurin W."/>
            <person name="Quetier F."/>
            <person name="Schafer M."/>
            <person name="Muller-Auer S."/>
            <person name="Gabel C."/>
            <person name="Fuchs M."/>
            <person name="Benes V."/>
            <person name="Wurmbach E."/>
            <person name="Drzonek H."/>
            <person name="Erfle H."/>
            <person name="Jordan N."/>
            <person name="Bangert S."/>
            <person name="Wiedelmann R."/>
            <person name="Kranz H."/>
            <person name="Voss H."/>
            <person name="Holland R."/>
            <person name="Brandt P."/>
            <person name="Nyakatura G."/>
            <person name="Vezzi A."/>
            <person name="D'Angelo M."/>
            <person name="Pallavicini A."/>
            <person name="Toppo S."/>
            <person name="Simionati B."/>
            <person name="Conrad A."/>
            <person name="Hornischer K."/>
            <person name="Kauer G."/>
            <person name="Lohnert T.H."/>
            <person name="Nordsiek G."/>
            <person name="Reichelt J."/>
            <person name="Scharfe M."/>
            <person name="Schon O."/>
            <person name="Bargues M."/>
            <person name="Terol J."/>
            <person name="Climent J."/>
            <person name="Navarro P."/>
            <person name="Collado C."/>
            <person name="Perez-Perez A."/>
            <person name="Ottenwalder B."/>
            <person name="Duchemin D."/>
            <person name="Cooke R."/>
            <person name="Laudie M."/>
            <person name="Berger-Llauro C."/>
            <person name="Purnelle B."/>
            <person name="Masuy D."/>
            <person name="de Haan M."/>
            <person name="Maarse A.C."/>
            <person name="Alcaraz J.P."/>
            <person name="Cottet A."/>
            <person name="Casacuberta E."/>
            <person name="Monfort A."/>
            <person name="Argiriou A."/>
            <person name="flores M."/>
            <person name="Liguori R."/>
            <person name="Vitale D."/>
            <person name="Mannhaupt G."/>
            <person name="Haase D."/>
            <person name="Schoof H."/>
            <person name="Rudd S."/>
            <person name="Zaccaria P."/>
            <person name="Mewes H.W."/>
            <person name="Mayer K.F."/>
            <person name="Kaul S."/>
            <person name="Town C.D."/>
            <person name="Koo H.L."/>
            <person name="Tallon L.J."/>
            <person name="Jenkins J."/>
            <person name="Rooney T."/>
            <person name="Rizzo M."/>
            <person name="Walts A."/>
            <person name="Utterback T."/>
            <person name="Fujii C.Y."/>
            <person name="Shea T.P."/>
            <person name="Creasy T.H."/>
            <person name="Haas B."/>
            <person name="Maiti R."/>
            <person name="Wu D."/>
            <person name="Peterson J."/>
            <person name="Van Aken S."/>
            <person name="Pai G."/>
            <person name="Militscher J."/>
            <person name="Sellers P."/>
            <person name="Gill J.E."/>
            <person name="Feldblyum T.V."/>
            <person name="Preuss D."/>
            <person name="Lin X."/>
            <person name="Nierman W.C."/>
            <person name="Salzberg S.L."/>
            <person name="White O."/>
            <person name="Venter J.C."/>
            <person name="Fraser C.M."/>
            <person name="Kaneko T."/>
            <person name="Nakamura Y."/>
            <person name="Sato S."/>
            <person name="Kato T."/>
            <person name="Asamizu E."/>
            <person name="Sasamoto S."/>
            <person name="Kimura T."/>
            <person name="Idesawa K."/>
            <person name="Kawashima K."/>
            <person name="Kishida Y."/>
            <person name="Kiyokawa C."/>
            <person name="Kohara M."/>
            <person name="Matsumoto M."/>
            <person name="Matsuno A."/>
            <person name="Muraki A."/>
            <person name="Nakayama S."/>
            <person name="Nakazaki N."/>
            <person name="Shinpo S."/>
            <person name="Takeuchi C."/>
            <person name="Wada T."/>
            <person name="Watanabe A."/>
            <person name="Yamada M."/>
            <person name="Yasuda M."/>
            <person name="Tabata S."/>
        </authorList>
    </citation>
    <scope>NUCLEOTIDE SEQUENCE [LARGE SCALE GENOMIC DNA]</scope>
    <source>
        <strain>cv. Columbia</strain>
    </source>
</reference>
<dbReference type="AlphaFoldDB" id="Q9LHK5"/>
<protein>
    <submittedName>
        <fullName evidence="2">Similarity to En/Spm-like transposon protein</fullName>
    </submittedName>
</protein>